<reference evidence="2" key="1">
    <citation type="submission" date="2021-03" db="EMBL/GenBank/DDBJ databases">
        <title>Chromosome level genome of the anhydrobiotic midge Polypedilum vanderplanki.</title>
        <authorList>
            <person name="Yoshida Y."/>
            <person name="Kikawada T."/>
            <person name="Gusev O."/>
        </authorList>
    </citation>
    <scope>NUCLEOTIDE SEQUENCE</scope>
    <source>
        <strain evidence="2">NIAS01</strain>
        <tissue evidence="2">Whole body or cell culture</tissue>
    </source>
</reference>
<organism evidence="2 3">
    <name type="scientific">Polypedilum vanderplanki</name>
    <name type="common">Sleeping chironomid midge</name>
    <dbReference type="NCBI Taxonomy" id="319348"/>
    <lineage>
        <taxon>Eukaryota</taxon>
        <taxon>Metazoa</taxon>
        <taxon>Ecdysozoa</taxon>
        <taxon>Arthropoda</taxon>
        <taxon>Hexapoda</taxon>
        <taxon>Insecta</taxon>
        <taxon>Pterygota</taxon>
        <taxon>Neoptera</taxon>
        <taxon>Endopterygota</taxon>
        <taxon>Diptera</taxon>
        <taxon>Nematocera</taxon>
        <taxon>Chironomoidea</taxon>
        <taxon>Chironomidae</taxon>
        <taxon>Chironominae</taxon>
        <taxon>Polypedilum</taxon>
        <taxon>Polypedilum</taxon>
    </lineage>
</organism>
<evidence type="ECO:0000313" key="2">
    <source>
        <dbReference type="EMBL" id="KAG5669677.1"/>
    </source>
</evidence>
<comment type="caution">
    <text evidence="2">The sequence shown here is derived from an EMBL/GenBank/DDBJ whole genome shotgun (WGS) entry which is preliminary data.</text>
</comment>
<dbReference type="OrthoDB" id="5874059at2759"/>
<sequence>MSKLIKIIADLPVKICVQIRQRERQSKIFFRILAVDGGVPFASKSSFRYEVIAPRMRLKRDVLFSYEDLIVSFGGVAALFLGLDFWGLSEFGYYLMTTFFKYLIHRIVLKVWVKKNNIVKVKPMNEKN</sequence>
<accession>A0A9J6BIN1</accession>
<keyword evidence="1" id="KW-0812">Transmembrane</keyword>
<keyword evidence="1" id="KW-1133">Transmembrane helix</keyword>
<dbReference type="AlphaFoldDB" id="A0A9J6BIN1"/>
<keyword evidence="1" id="KW-0472">Membrane</keyword>
<dbReference type="Proteomes" id="UP001107558">
    <property type="component" value="Chromosome 4"/>
</dbReference>
<gene>
    <name evidence="2" type="ORF">PVAND_017560</name>
</gene>
<protein>
    <submittedName>
        <fullName evidence="2">Uncharacterized protein</fullName>
    </submittedName>
</protein>
<evidence type="ECO:0000256" key="1">
    <source>
        <dbReference type="SAM" id="Phobius"/>
    </source>
</evidence>
<feature type="transmembrane region" description="Helical" evidence="1">
    <location>
        <begin position="91"/>
        <end position="113"/>
    </location>
</feature>
<dbReference type="EMBL" id="JADBJN010000004">
    <property type="protein sequence ID" value="KAG5669677.1"/>
    <property type="molecule type" value="Genomic_DNA"/>
</dbReference>
<name>A0A9J6BIN1_POLVA</name>
<evidence type="ECO:0000313" key="3">
    <source>
        <dbReference type="Proteomes" id="UP001107558"/>
    </source>
</evidence>
<feature type="transmembrane region" description="Helical" evidence="1">
    <location>
        <begin position="63"/>
        <end position="85"/>
    </location>
</feature>
<keyword evidence="3" id="KW-1185">Reference proteome</keyword>
<proteinExistence type="predicted"/>